<keyword evidence="1" id="KW-1133">Transmembrane helix</keyword>
<accession>A0ABR1KGS3</accession>
<feature type="transmembrane region" description="Helical" evidence="1">
    <location>
        <begin position="400"/>
        <end position="422"/>
    </location>
</feature>
<reference evidence="2 3" key="1">
    <citation type="submission" date="2024-04" db="EMBL/GenBank/DDBJ databases">
        <title>Phyllosticta paracitricarpa is synonymous to the EU quarantine fungus P. citricarpa based on phylogenomic analyses.</title>
        <authorList>
            <consortium name="Lawrence Berkeley National Laboratory"/>
            <person name="Van Ingen-Buijs V.A."/>
            <person name="Van Westerhoven A.C."/>
            <person name="Haridas S."/>
            <person name="Skiadas P."/>
            <person name="Martin F."/>
            <person name="Groenewald J.Z."/>
            <person name="Crous P.W."/>
            <person name="Seidl M.F."/>
        </authorList>
    </citation>
    <scope>NUCLEOTIDE SEQUENCE [LARGE SCALE GENOMIC DNA]</scope>
    <source>
        <strain evidence="2 3">CBS 123371</strain>
    </source>
</reference>
<keyword evidence="1" id="KW-0472">Membrane</keyword>
<dbReference type="EMBL" id="JBBPHU010000008">
    <property type="protein sequence ID" value="KAK7514631.1"/>
    <property type="molecule type" value="Genomic_DNA"/>
</dbReference>
<organism evidence="2 3">
    <name type="scientific">Phyllosticta citriasiana</name>
    <dbReference type="NCBI Taxonomy" id="595635"/>
    <lineage>
        <taxon>Eukaryota</taxon>
        <taxon>Fungi</taxon>
        <taxon>Dikarya</taxon>
        <taxon>Ascomycota</taxon>
        <taxon>Pezizomycotina</taxon>
        <taxon>Dothideomycetes</taxon>
        <taxon>Dothideomycetes incertae sedis</taxon>
        <taxon>Botryosphaeriales</taxon>
        <taxon>Phyllostictaceae</taxon>
        <taxon>Phyllosticta</taxon>
    </lineage>
</organism>
<keyword evidence="1" id="KW-0812">Transmembrane</keyword>
<feature type="transmembrane region" description="Helical" evidence="1">
    <location>
        <begin position="172"/>
        <end position="194"/>
    </location>
</feature>
<proteinExistence type="predicted"/>
<evidence type="ECO:0000313" key="3">
    <source>
        <dbReference type="Proteomes" id="UP001363622"/>
    </source>
</evidence>
<feature type="transmembrane region" description="Helical" evidence="1">
    <location>
        <begin position="108"/>
        <end position="129"/>
    </location>
</feature>
<gene>
    <name evidence="2" type="ORF">IWZ03DRAFT_361129</name>
</gene>
<protein>
    <submittedName>
        <fullName evidence="2">Uncharacterized protein</fullName>
    </submittedName>
</protein>
<dbReference type="Proteomes" id="UP001363622">
    <property type="component" value="Unassembled WGS sequence"/>
</dbReference>
<comment type="caution">
    <text evidence="2">The sequence shown here is derived from an EMBL/GenBank/DDBJ whole genome shotgun (WGS) entry which is preliminary data.</text>
</comment>
<sequence length="497" mass="55772">MSSLYEREDRYLVLVHSFSREPETLLVSFEKGIRIAQARHTIRHALDQRLWCHELRPEDAKMDLRAGSVRGRLLGDGEVLREAVPHIGSVAAMMRRDIFRSSSSRTIFVLRIMTEILHLSMLALGIMLVEDLQWTLASRPGGVSLASTREQAHWGLLRLFLSAGWKDKMLSFWRLVLILAIPLPAVIIMGDIAIKPVFFNKSSYDARDAMAGMRGVVPDDRRLDPGNAPDDLVRHSDATAHVVPEVQSYQVECGEVGDLESLRKFGKCFALGGAAAAALWCAGVGTKHELIFGTAYCPVSQQWNQSCLSDRRWMESLSFATSFFFYRRSATIAFSRNVCGLEKRLFRRFLAVALESFNVNSLGAHDDAWNLTTPREGLPASMYTQVDVSVMSWQIIARRISFALFIGMSLVLLAVAAAVLWYTSGTKTVSPNRIGFPTLEFAVHTDHERFNRAATTLGDHGGKFAVADKLKIERVVIRKEQNDIAREYFEPCKDFVV</sequence>
<keyword evidence="3" id="KW-1185">Reference proteome</keyword>
<evidence type="ECO:0000256" key="1">
    <source>
        <dbReference type="SAM" id="Phobius"/>
    </source>
</evidence>
<evidence type="ECO:0000313" key="2">
    <source>
        <dbReference type="EMBL" id="KAK7514631.1"/>
    </source>
</evidence>
<name>A0ABR1KGS3_9PEZI</name>